<sequence>MAADLGVENSCEIISKIIAGKPTYDSSVILGGEEKRVVTIQVIEDFSSSIGVERCGVAICQHRCSIISNEPSCTTGISC</sequence>
<evidence type="ECO:0000313" key="2">
    <source>
        <dbReference type="Proteomes" id="UP000253977"/>
    </source>
</evidence>
<protein>
    <submittedName>
        <fullName evidence="1">Uncharacterized protein</fullName>
    </submittedName>
</protein>
<proteinExistence type="predicted"/>
<accession>A0A369TLI7</accession>
<dbReference type="Proteomes" id="UP000253977">
    <property type="component" value="Unassembled WGS sequence"/>
</dbReference>
<dbReference type="EMBL" id="QPMK01000013">
    <property type="protein sequence ID" value="RDD65285.1"/>
    <property type="molecule type" value="Genomic_DNA"/>
</dbReference>
<dbReference type="AlphaFoldDB" id="A0A369TLI7"/>
<gene>
    <name evidence="1" type="ORF">DU478_15370</name>
</gene>
<comment type="caution">
    <text evidence="1">The sequence shown here is derived from an EMBL/GenBank/DDBJ whole genome shotgun (WGS) entry which is preliminary data.</text>
</comment>
<evidence type="ECO:0000313" key="1">
    <source>
        <dbReference type="EMBL" id="RDD65285.1"/>
    </source>
</evidence>
<organism evidence="1 2">
    <name type="scientific">Thalassococcus profundi</name>
    <dbReference type="NCBI Taxonomy" id="2282382"/>
    <lineage>
        <taxon>Bacteria</taxon>
        <taxon>Pseudomonadati</taxon>
        <taxon>Pseudomonadota</taxon>
        <taxon>Alphaproteobacteria</taxon>
        <taxon>Rhodobacterales</taxon>
        <taxon>Roseobacteraceae</taxon>
        <taxon>Thalassococcus</taxon>
    </lineage>
</organism>
<keyword evidence="2" id="KW-1185">Reference proteome</keyword>
<reference evidence="1 2" key="1">
    <citation type="submission" date="2018-07" db="EMBL/GenBank/DDBJ databases">
        <title>Thalassococcus profundi sp. nov., a marine bacterium isolated from deep seawater of Okinawa Trough.</title>
        <authorList>
            <person name="Yu M."/>
        </authorList>
    </citation>
    <scope>NUCLEOTIDE SEQUENCE [LARGE SCALE GENOMIC DNA]</scope>
    <source>
        <strain evidence="1 2">WRAS1</strain>
    </source>
</reference>
<name>A0A369TLI7_9RHOB</name>